<protein>
    <submittedName>
        <fullName evidence="3">Nucleotide-binding universal stress protein, UspA family</fullName>
    </submittedName>
</protein>
<dbReference type="SUPFAM" id="SSF52402">
    <property type="entry name" value="Adenine nucleotide alpha hydrolases-like"/>
    <property type="match status" value="1"/>
</dbReference>
<dbReference type="Proteomes" id="UP000198623">
    <property type="component" value="Unassembled WGS sequence"/>
</dbReference>
<dbReference type="EMBL" id="FOOU01000019">
    <property type="protein sequence ID" value="SFG92571.1"/>
    <property type="molecule type" value="Genomic_DNA"/>
</dbReference>
<dbReference type="OrthoDB" id="6117544at2"/>
<dbReference type="STRING" id="1045558.SAMN05216175_11948"/>
<evidence type="ECO:0000313" key="3">
    <source>
        <dbReference type="EMBL" id="SFG92571.1"/>
    </source>
</evidence>
<dbReference type="Gene3D" id="3.40.50.620">
    <property type="entry name" value="HUPs"/>
    <property type="match status" value="1"/>
</dbReference>
<dbReference type="AlphaFoldDB" id="A0A1I2VZ51"/>
<keyword evidence="4" id="KW-1185">Reference proteome</keyword>
<feature type="domain" description="UspA" evidence="2">
    <location>
        <begin position="7"/>
        <end position="156"/>
    </location>
</feature>
<dbReference type="CDD" id="cd00293">
    <property type="entry name" value="USP-like"/>
    <property type="match status" value="1"/>
</dbReference>
<dbReference type="RefSeq" id="WP_090730572.1">
    <property type="nucleotide sequence ID" value="NZ_FOOU01000019.1"/>
</dbReference>
<evidence type="ECO:0000313" key="4">
    <source>
        <dbReference type="Proteomes" id="UP000198623"/>
    </source>
</evidence>
<proteinExistence type="inferred from homology"/>
<reference evidence="4" key="1">
    <citation type="submission" date="2016-10" db="EMBL/GenBank/DDBJ databases">
        <authorList>
            <person name="Varghese N."/>
            <person name="Submissions S."/>
        </authorList>
    </citation>
    <scope>NUCLEOTIDE SEQUENCE [LARGE SCALE GENOMIC DNA]</scope>
    <source>
        <strain evidence="4">CGMCC 1.10971</strain>
    </source>
</reference>
<comment type="similarity">
    <text evidence="1">Belongs to the universal stress protein A family.</text>
</comment>
<accession>A0A1I2VZ51</accession>
<sequence length="162" mass="18051">MALPEINTILYTTSLGSHTRPVFRHAVKLATALNAKIVILHVVEPIGEMGTALIKNYVPKDLLKKIHDEGINEIHEEMHIRIEKFCAEELNNLPAADKLNVEYVVVEGNHTDSILNEAKKRGVQLIIMGSENTFGRHSHTTQQVARNSTVPVVIVPTGKKYD</sequence>
<dbReference type="InterPro" id="IPR006016">
    <property type="entry name" value="UspA"/>
</dbReference>
<organism evidence="3 4">
    <name type="scientific">Neptunomonas qingdaonensis</name>
    <dbReference type="NCBI Taxonomy" id="1045558"/>
    <lineage>
        <taxon>Bacteria</taxon>
        <taxon>Pseudomonadati</taxon>
        <taxon>Pseudomonadota</taxon>
        <taxon>Gammaproteobacteria</taxon>
        <taxon>Oceanospirillales</taxon>
        <taxon>Oceanospirillaceae</taxon>
        <taxon>Neptunomonas</taxon>
    </lineage>
</organism>
<evidence type="ECO:0000259" key="2">
    <source>
        <dbReference type="Pfam" id="PF00582"/>
    </source>
</evidence>
<dbReference type="Pfam" id="PF00582">
    <property type="entry name" value="Usp"/>
    <property type="match status" value="1"/>
</dbReference>
<gene>
    <name evidence="3" type="ORF">SAMN05216175_11948</name>
</gene>
<dbReference type="InterPro" id="IPR014729">
    <property type="entry name" value="Rossmann-like_a/b/a_fold"/>
</dbReference>
<name>A0A1I2VZ51_9GAMM</name>
<dbReference type="PANTHER" id="PTHR46268:SF27">
    <property type="entry name" value="UNIVERSAL STRESS PROTEIN RV2623"/>
    <property type="match status" value="1"/>
</dbReference>
<evidence type="ECO:0000256" key="1">
    <source>
        <dbReference type="ARBA" id="ARBA00008791"/>
    </source>
</evidence>
<dbReference type="PANTHER" id="PTHR46268">
    <property type="entry name" value="STRESS RESPONSE PROTEIN NHAX"/>
    <property type="match status" value="1"/>
</dbReference>